<protein>
    <recommendedName>
        <fullName evidence="3">AB hydrolase-1 domain-containing protein</fullName>
    </recommendedName>
</protein>
<feature type="transmembrane region" description="Helical" evidence="2">
    <location>
        <begin position="33"/>
        <end position="57"/>
    </location>
</feature>
<dbReference type="InterPro" id="IPR029058">
    <property type="entry name" value="AB_hydrolase_fold"/>
</dbReference>
<feature type="domain" description="AB hydrolase-1" evidence="3">
    <location>
        <begin position="283"/>
        <end position="537"/>
    </location>
</feature>
<dbReference type="PANTHER" id="PTHR43689">
    <property type="entry name" value="HYDROLASE"/>
    <property type="match status" value="1"/>
</dbReference>
<dbReference type="PRINTS" id="PR00412">
    <property type="entry name" value="EPOXHYDRLASE"/>
</dbReference>
<keyword evidence="2" id="KW-0472">Membrane</keyword>
<gene>
    <name evidence="4" type="ORF">CYMTET_8743</name>
</gene>
<evidence type="ECO:0000313" key="5">
    <source>
        <dbReference type="Proteomes" id="UP001190700"/>
    </source>
</evidence>
<feature type="transmembrane region" description="Helical" evidence="2">
    <location>
        <begin position="157"/>
        <end position="180"/>
    </location>
</feature>
<keyword evidence="5" id="KW-1185">Reference proteome</keyword>
<evidence type="ECO:0000259" key="3">
    <source>
        <dbReference type="Pfam" id="PF12697"/>
    </source>
</evidence>
<dbReference type="AlphaFoldDB" id="A0AAE0GT06"/>
<evidence type="ECO:0000256" key="1">
    <source>
        <dbReference type="SAM" id="MobiDB-lite"/>
    </source>
</evidence>
<organism evidence="4 5">
    <name type="scientific">Cymbomonas tetramitiformis</name>
    <dbReference type="NCBI Taxonomy" id="36881"/>
    <lineage>
        <taxon>Eukaryota</taxon>
        <taxon>Viridiplantae</taxon>
        <taxon>Chlorophyta</taxon>
        <taxon>Pyramimonadophyceae</taxon>
        <taxon>Pyramimonadales</taxon>
        <taxon>Pyramimonadaceae</taxon>
        <taxon>Cymbomonas</taxon>
    </lineage>
</organism>
<name>A0AAE0GT06_9CHLO</name>
<dbReference type="Pfam" id="PF12697">
    <property type="entry name" value="Abhydrolase_6"/>
    <property type="match status" value="1"/>
</dbReference>
<reference evidence="4 5" key="1">
    <citation type="journal article" date="2015" name="Genome Biol. Evol.">
        <title>Comparative Genomics of a Bacterivorous Green Alga Reveals Evolutionary Causalities and Consequences of Phago-Mixotrophic Mode of Nutrition.</title>
        <authorList>
            <person name="Burns J.A."/>
            <person name="Paasch A."/>
            <person name="Narechania A."/>
            <person name="Kim E."/>
        </authorList>
    </citation>
    <scope>NUCLEOTIDE SEQUENCE [LARGE SCALE GENOMIC DNA]</scope>
    <source>
        <strain evidence="4 5">PLY_AMNH</strain>
    </source>
</reference>
<feature type="region of interest" description="Disordered" evidence="1">
    <location>
        <begin position="215"/>
        <end position="238"/>
    </location>
</feature>
<sequence length="558" mass="61203">MSWNQQEDCPPELASLDQGAGPIKGFRRFCSKIFCGLSLTRSCNFCVFCCVCIGSLLGQVAPVIVGISDTTCLVILYFVCPNTRHESYAFSTNLLDLVLLSAFRSLCCLTSYLACGSNSNCQKPYLYTAYGVGVLSLVFIFFKAIKFDYDDDDETWVAVLMFLTTAIGSIAHVLVAQPMYAAAKKRRKAQITPRYRYSGSEKDWLVEQNQVGYSTISGGPRNSSTNWSDTDSDDESPDMPGKVFTDVESKFMVCEGVEIHYKMLEPLTEELASDTSRVSPPAVILVHGFGGGVFSWRHLMLQLVRRCNCIVVAFDRPGFGLTERPYRHSFPDANNPYALHSQVKMIFSLCKQLSLERIVLIGHADGALLSMLTAVAAIEGEVTGVKVAGLAMIAPNMSSEMVPTSTRLLLQTKLGRQMLRPLLRSEIGEVALRRAWHDSTKLSRDVLELYKTPLRVEGWDRALYEVARLKGEVEAAKLPQMFAVIAGLPTVFLAGEFDRVVSPRKCAAVAAEFPGSQYRVVPTSGHLPHEESPLAVVGLLANFVSNALVTGGSHAGPS</sequence>
<dbReference type="PANTHER" id="PTHR43689:SF8">
    <property type="entry name" value="ALPHA_BETA-HYDROLASES SUPERFAMILY PROTEIN"/>
    <property type="match status" value="1"/>
</dbReference>
<accession>A0AAE0GT06</accession>
<dbReference type="InterPro" id="IPR000639">
    <property type="entry name" value="Epox_hydrolase-like"/>
</dbReference>
<dbReference type="EMBL" id="LGRX02002713">
    <property type="protein sequence ID" value="KAK3283571.1"/>
    <property type="molecule type" value="Genomic_DNA"/>
</dbReference>
<dbReference type="SUPFAM" id="SSF53474">
    <property type="entry name" value="alpha/beta-Hydrolases"/>
    <property type="match status" value="1"/>
</dbReference>
<keyword evidence="2" id="KW-0812">Transmembrane</keyword>
<evidence type="ECO:0000256" key="2">
    <source>
        <dbReference type="SAM" id="Phobius"/>
    </source>
</evidence>
<keyword evidence="2" id="KW-1133">Transmembrane helix</keyword>
<dbReference type="InterPro" id="IPR000073">
    <property type="entry name" value="AB_hydrolase_1"/>
</dbReference>
<dbReference type="GO" id="GO:0003824">
    <property type="term" value="F:catalytic activity"/>
    <property type="evidence" value="ECO:0007669"/>
    <property type="project" value="InterPro"/>
</dbReference>
<dbReference type="Gene3D" id="3.40.50.1820">
    <property type="entry name" value="alpha/beta hydrolase"/>
    <property type="match status" value="1"/>
</dbReference>
<feature type="transmembrane region" description="Helical" evidence="2">
    <location>
        <begin position="125"/>
        <end position="145"/>
    </location>
</feature>
<proteinExistence type="predicted"/>
<evidence type="ECO:0000313" key="4">
    <source>
        <dbReference type="EMBL" id="KAK3283571.1"/>
    </source>
</evidence>
<dbReference type="Proteomes" id="UP001190700">
    <property type="component" value="Unassembled WGS sequence"/>
</dbReference>
<comment type="caution">
    <text evidence="4">The sequence shown here is derived from an EMBL/GenBank/DDBJ whole genome shotgun (WGS) entry which is preliminary data.</text>
</comment>